<proteinExistence type="predicted"/>
<organism evidence="2 3">
    <name type="scientific">Penicillium rubens (strain ATCC 28089 / DSM 1075 / NRRL 1951 / Wisconsin 54-1255)</name>
    <name type="common">Penicillium chrysogenum</name>
    <dbReference type="NCBI Taxonomy" id="500485"/>
    <lineage>
        <taxon>Eukaryota</taxon>
        <taxon>Fungi</taxon>
        <taxon>Dikarya</taxon>
        <taxon>Ascomycota</taxon>
        <taxon>Pezizomycotina</taxon>
        <taxon>Eurotiomycetes</taxon>
        <taxon>Eurotiomycetidae</taxon>
        <taxon>Eurotiales</taxon>
        <taxon>Aspergillaceae</taxon>
        <taxon>Penicillium</taxon>
        <taxon>Penicillium chrysogenum species complex</taxon>
    </lineage>
</organism>
<protein>
    <submittedName>
        <fullName evidence="2">Uncharacterized protein</fullName>
    </submittedName>
</protein>
<evidence type="ECO:0000256" key="1">
    <source>
        <dbReference type="SAM" id="MobiDB-lite"/>
    </source>
</evidence>
<dbReference type="Proteomes" id="UP000000724">
    <property type="component" value="Contig Pc00c21"/>
</dbReference>
<dbReference type="HOGENOM" id="CLU_1896911_0_0_1"/>
<gene>
    <name evidence="2" type="ORF">Pc21g12580</name>
    <name evidence="2" type="ORF">PCH_Pc21g12580</name>
</gene>
<dbReference type="EMBL" id="AM920436">
    <property type="protein sequence ID" value="CAP96155.1"/>
    <property type="molecule type" value="Genomic_DNA"/>
</dbReference>
<feature type="region of interest" description="Disordered" evidence="1">
    <location>
        <begin position="1"/>
        <end position="35"/>
    </location>
</feature>
<sequence>MSRNSFRSSGSQLLSVSKPHTGEEPRPLGLGPQSQEVGQSWLCTWTLTLLIRGTKVSCRNLQNAVQTPNEITADTNVFLSFQAMLLLGSHACIALSKCTIPAFSLFPRCLQGRAPHRHPAGKHTVYSNPLHVSD</sequence>
<reference evidence="2 3" key="1">
    <citation type="journal article" date="2008" name="Nat. Biotechnol.">
        <title>Genome sequencing and analysis of the filamentous fungus Penicillium chrysogenum.</title>
        <authorList>
            <person name="van den Berg M.A."/>
            <person name="Albang R."/>
            <person name="Albermann K."/>
            <person name="Badger J.H."/>
            <person name="Daran J.-M."/>
            <person name="Driessen A.J.M."/>
            <person name="Garcia-Estrada C."/>
            <person name="Fedorova N.D."/>
            <person name="Harris D.M."/>
            <person name="Heijne W.H.M."/>
            <person name="Joardar V.S."/>
            <person name="Kiel J.A.K.W."/>
            <person name="Kovalchuk A."/>
            <person name="Martin J.F."/>
            <person name="Nierman W.C."/>
            <person name="Nijland J.G."/>
            <person name="Pronk J.T."/>
            <person name="Roubos J.A."/>
            <person name="van der Klei I.J."/>
            <person name="van Peij N.N.M.E."/>
            <person name="Veenhuis M."/>
            <person name="von Doehren H."/>
            <person name="Wagner C."/>
            <person name="Wortman J.R."/>
            <person name="Bovenberg R.A.L."/>
        </authorList>
    </citation>
    <scope>NUCLEOTIDE SEQUENCE [LARGE SCALE GENOMIC DNA]</scope>
    <source>
        <strain evidence="3">ATCC 28089 / DSM 1075 / NRRL 1951 / Wisconsin 54-1255</strain>
    </source>
</reference>
<name>B6HLP4_PENRW</name>
<evidence type="ECO:0000313" key="2">
    <source>
        <dbReference type="EMBL" id="CAP96155.1"/>
    </source>
</evidence>
<dbReference type="VEuPathDB" id="FungiDB:PCH_Pc21g12580"/>
<keyword evidence="3" id="KW-1185">Reference proteome</keyword>
<evidence type="ECO:0000313" key="3">
    <source>
        <dbReference type="Proteomes" id="UP000000724"/>
    </source>
</evidence>
<feature type="compositionally biased region" description="Polar residues" evidence="1">
    <location>
        <begin position="1"/>
        <end position="15"/>
    </location>
</feature>
<accession>B6HLP4</accession>
<dbReference type="AlphaFoldDB" id="B6HLP4"/>